<comment type="subcellular location">
    <subcellularLocation>
        <location evidence="1">Cell envelope</location>
    </subcellularLocation>
</comment>
<evidence type="ECO:0000256" key="4">
    <source>
        <dbReference type="ARBA" id="ARBA00023284"/>
    </source>
</evidence>
<dbReference type="RefSeq" id="WP_120333805.1">
    <property type="nucleotide sequence ID" value="NZ_MCAQ01000007.1"/>
</dbReference>
<dbReference type="PANTHER" id="PTHR42852">
    <property type="entry name" value="THIOL:DISULFIDE INTERCHANGE PROTEIN DSBE"/>
    <property type="match status" value="1"/>
</dbReference>
<dbReference type="SUPFAM" id="SSF52833">
    <property type="entry name" value="Thioredoxin-like"/>
    <property type="match status" value="1"/>
</dbReference>
<evidence type="ECO:0000256" key="5">
    <source>
        <dbReference type="SAM" id="SignalP"/>
    </source>
</evidence>
<feature type="chain" id="PRO_5019395619" description="Thioredoxin domain-containing protein" evidence="5">
    <location>
        <begin position="23"/>
        <end position="371"/>
    </location>
</feature>
<keyword evidence="5" id="KW-0732">Signal</keyword>
<dbReference type="GO" id="GO:0017004">
    <property type="term" value="P:cytochrome complex assembly"/>
    <property type="evidence" value="ECO:0007669"/>
    <property type="project" value="UniProtKB-KW"/>
</dbReference>
<sequence>MKKNTILKNWMSILLLSFFAFASYAQSTAKLNVGDPAPEISYSKWLKGKSFNAFDPKQTYVMEFWATWCSPCKAAMPHLTELQKHYEGKITFVGVNVWEKIPKGQSYETVLPSVEKFVQGNTANMGYNVIVDDKDQNMANKWLRAAGQNGIPASFIIKENHVIWVGHPSQLDSIIPKVIEGSYNMKVFKENSDKAAQKAREENEAMMAMFNPIQEALTAKDHKKAFELMDKLVAEKPNFKTSMSLLKFKTLLIYVDENQAIAFAREFQKEYKTAPSLFLGEVYKTENLSKDTYLWVADNFGSTAEVTNPLIFDALATCYAKAGEFTKAVDNQSKALQIAEKALKNGEMVGTVMDYTVEEYKKKLADYSTKK</sequence>
<keyword evidence="3" id="KW-1015">Disulfide bond</keyword>
<proteinExistence type="predicted"/>
<dbReference type="InterPro" id="IPR013766">
    <property type="entry name" value="Thioredoxin_domain"/>
</dbReference>
<comment type="caution">
    <text evidence="7">The sequence shown here is derived from an EMBL/GenBank/DDBJ whole genome shotgun (WGS) entry which is preliminary data.</text>
</comment>
<dbReference type="PROSITE" id="PS51352">
    <property type="entry name" value="THIOREDOXIN_2"/>
    <property type="match status" value="1"/>
</dbReference>
<name>A0A420G0I1_9SPHI</name>
<dbReference type="InterPro" id="IPR050553">
    <property type="entry name" value="Thioredoxin_ResA/DsbE_sf"/>
</dbReference>
<keyword evidence="2" id="KW-0201">Cytochrome c-type biogenesis</keyword>
<dbReference type="PANTHER" id="PTHR42852:SF6">
    <property type="entry name" value="THIOL:DISULFIDE INTERCHANGE PROTEIN DSBE"/>
    <property type="match status" value="1"/>
</dbReference>
<dbReference type="EMBL" id="MCAQ01000007">
    <property type="protein sequence ID" value="RKF38675.1"/>
    <property type="molecule type" value="Genomic_DNA"/>
</dbReference>
<keyword evidence="8" id="KW-1185">Reference proteome</keyword>
<dbReference type="Proteomes" id="UP000286402">
    <property type="component" value="Unassembled WGS sequence"/>
</dbReference>
<reference evidence="7 8" key="1">
    <citation type="submission" date="2016-07" db="EMBL/GenBank/DDBJ databases">
        <title>Genome analysis of Sphingobacterium siyangense T12B17.</title>
        <authorList>
            <person name="Xu D."/>
            <person name="Su Y."/>
            <person name="Zheng S."/>
        </authorList>
    </citation>
    <scope>NUCLEOTIDE SEQUENCE [LARGE SCALE GENOMIC DNA]</scope>
    <source>
        <strain evidence="7 8">T12B17</strain>
    </source>
</reference>
<evidence type="ECO:0000259" key="6">
    <source>
        <dbReference type="PROSITE" id="PS51352"/>
    </source>
</evidence>
<dbReference type="InterPro" id="IPR036249">
    <property type="entry name" value="Thioredoxin-like_sf"/>
</dbReference>
<keyword evidence="4" id="KW-0676">Redox-active center</keyword>
<gene>
    <name evidence="7" type="ORF">BCY89_26795</name>
</gene>
<evidence type="ECO:0000256" key="3">
    <source>
        <dbReference type="ARBA" id="ARBA00023157"/>
    </source>
</evidence>
<feature type="signal peptide" evidence="5">
    <location>
        <begin position="1"/>
        <end position="22"/>
    </location>
</feature>
<dbReference type="Gene3D" id="3.40.30.10">
    <property type="entry name" value="Glutaredoxin"/>
    <property type="match status" value="1"/>
</dbReference>
<dbReference type="Pfam" id="PF00085">
    <property type="entry name" value="Thioredoxin"/>
    <property type="match status" value="1"/>
</dbReference>
<evidence type="ECO:0000313" key="7">
    <source>
        <dbReference type="EMBL" id="RKF38675.1"/>
    </source>
</evidence>
<evidence type="ECO:0000256" key="1">
    <source>
        <dbReference type="ARBA" id="ARBA00004196"/>
    </source>
</evidence>
<dbReference type="AlphaFoldDB" id="A0A420G0I1"/>
<accession>A0A420G0I1</accession>
<protein>
    <recommendedName>
        <fullName evidence="6">Thioredoxin domain-containing protein</fullName>
    </recommendedName>
</protein>
<evidence type="ECO:0000313" key="8">
    <source>
        <dbReference type="Proteomes" id="UP000286402"/>
    </source>
</evidence>
<dbReference type="GO" id="GO:0030313">
    <property type="term" value="C:cell envelope"/>
    <property type="evidence" value="ECO:0007669"/>
    <property type="project" value="UniProtKB-SubCell"/>
</dbReference>
<dbReference type="CDD" id="cd02966">
    <property type="entry name" value="TlpA_like_family"/>
    <property type="match status" value="1"/>
</dbReference>
<organism evidence="7 8">
    <name type="scientific">Sphingobacterium siyangense</name>
    <dbReference type="NCBI Taxonomy" id="459529"/>
    <lineage>
        <taxon>Bacteria</taxon>
        <taxon>Pseudomonadati</taxon>
        <taxon>Bacteroidota</taxon>
        <taxon>Sphingobacteriia</taxon>
        <taxon>Sphingobacteriales</taxon>
        <taxon>Sphingobacteriaceae</taxon>
        <taxon>Sphingobacterium</taxon>
    </lineage>
</organism>
<feature type="domain" description="Thioredoxin" evidence="6">
    <location>
        <begin position="31"/>
        <end position="197"/>
    </location>
</feature>
<evidence type="ECO:0000256" key="2">
    <source>
        <dbReference type="ARBA" id="ARBA00022748"/>
    </source>
</evidence>